<dbReference type="EMBL" id="PYMJ01000109">
    <property type="protein sequence ID" value="PSU39710.1"/>
    <property type="molecule type" value="Genomic_DNA"/>
</dbReference>
<evidence type="ECO:0000313" key="1">
    <source>
        <dbReference type="EMBL" id="PSU39710.1"/>
    </source>
</evidence>
<proteinExistence type="predicted"/>
<gene>
    <name evidence="1" type="ORF">C9J12_29965</name>
</gene>
<protein>
    <submittedName>
        <fullName evidence="1">Uncharacterized protein</fullName>
    </submittedName>
</protein>
<keyword evidence="2" id="KW-1185">Reference proteome</keyword>
<dbReference type="AlphaFoldDB" id="A0A2T3J5J8"/>
<evidence type="ECO:0000313" key="2">
    <source>
        <dbReference type="Proteomes" id="UP000240987"/>
    </source>
</evidence>
<name>A0A2T3J5J8_9GAMM</name>
<organism evidence="1 2">
    <name type="scientific">Photobacterium frigidiphilum</name>
    <dbReference type="NCBI Taxonomy" id="264736"/>
    <lineage>
        <taxon>Bacteria</taxon>
        <taxon>Pseudomonadati</taxon>
        <taxon>Pseudomonadota</taxon>
        <taxon>Gammaproteobacteria</taxon>
        <taxon>Vibrionales</taxon>
        <taxon>Vibrionaceae</taxon>
        <taxon>Photobacterium</taxon>
    </lineage>
</organism>
<accession>A0A2T3J5J8</accession>
<comment type="caution">
    <text evidence="1">The sequence shown here is derived from an EMBL/GenBank/DDBJ whole genome shotgun (WGS) entry which is preliminary data.</text>
</comment>
<reference evidence="1 2" key="1">
    <citation type="submission" date="2018-01" db="EMBL/GenBank/DDBJ databases">
        <title>Whole genome sequencing of Histamine producing bacteria.</title>
        <authorList>
            <person name="Butler K."/>
        </authorList>
    </citation>
    <scope>NUCLEOTIDE SEQUENCE [LARGE SCALE GENOMIC DNA]</scope>
    <source>
        <strain evidence="1 2">JCM 12947</strain>
    </source>
</reference>
<sequence>MITRKSFFGIYEPNKFKIPPISAKKQKLNIFLKKTIDETAENLFNALRCLDSSVGRAED</sequence>
<dbReference type="Proteomes" id="UP000240987">
    <property type="component" value="Unassembled WGS sequence"/>
</dbReference>